<evidence type="ECO:0000313" key="3">
    <source>
        <dbReference type="EMBL" id="ABW31528.1"/>
    </source>
</evidence>
<gene>
    <name evidence="3" type="ordered locus">AM1_A0019</name>
</gene>
<dbReference type="GO" id="GO:0000160">
    <property type="term" value="P:phosphorelay signal transduction system"/>
    <property type="evidence" value="ECO:0007669"/>
    <property type="project" value="InterPro"/>
</dbReference>
<keyword evidence="4" id="KW-1185">Reference proteome</keyword>
<dbReference type="InterPro" id="IPR001789">
    <property type="entry name" value="Sig_transdc_resp-reg_receiver"/>
</dbReference>
<name>A8ZK28_ACAM1</name>
<dbReference type="SMART" id="SM00448">
    <property type="entry name" value="REC"/>
    <property type="match status" value="1"/>
</dbReference>
<dbReference type="Gene3D" id="3.40.50.2300">
    <property type="match status" value="1"/>
</dbReference>
<dbReference type="PROSITE" id="PS50110">
    <property type="entry name" value="RESPONSE_REGULATORY"/>
    <property type="match status" value="1"/>
</dbReference>
<dbReference type="OrthoDB" id="1646880at2"/>
<dbReference type="HOGENOM" id="CLU_059872_0_0_3"/>
<dbReference type="Proteomes" id="UP000000268">
    <property type="component" value="Plasmid pREB1"/>
</dbReference>
<feature type="domain" description="Response regulatory" evidence="2">
    <location>
        <begin position="8"/>
        <end position="129"/>
    </location>
</feature>
<keyword evidence="1" id="KW-0597">Phosphoprotein</keyword>
<evidence type="ECO:0000259" key="2">
    <source>
        <dbReference type="PROSITE" id="PS50110"/>
    </source>
</evidence>
<organism evidence="3 4">
    <name type="scientific">Acaryochloris marina (strain MBIC 11017)</name>
    <dbReference type="NCBI Taxonomy" id="329726"/>
    <lineage>
        <taxon>Bacteria</taxon>
        <taxon>Bacillati</taxon>
        <taxon>Cyanobacteriota</taxon>
        <taxon>Cyanophyceae</taxon>
        <taxon>Acaryochloridales</taxon>
        <taxon>Acaryochloridaceae</taxon>
        <taxon>Acaryochloris</taxon>
    </lineage>
</organism>
<dbReference type="SUPFAM" id="SSF52172">
    <property type="entry name" value="CheY-like"/>
    <property type="match status" value="1"/>
</dbReference>
<sequence>MFEITTWRLLIVDDDEEICKQVKEILEDEEINNVRLSIIITTDFNDALEILENQRIDLIILDVREGSHDDNPSEEIGIITLNKIKEKCFLPIIFNTGLPNLVEHLRSNLIRIVRKGKSEELWNEINNVFTSNLPIINRALVHHFEEIQRQYMWEFIADNWQSISRDNDNHELAHLLARRISLSLSAEEILSWVSQLGFTSKDSIKKEEVSQSHPITYYLIPPISNYPRPGDLYVKDKEDNPTYWVILNPSCDFIIRKNGKCKVEYILLANASKLSDQEEYKSWCLNYSNSQKKKLIKLIQDNREGQSERFYFLPGVCDFPDLIVDFQVVVSIKYDDLSNGAYNRLASLDSPHAEALLTRFSRYFGRVGKPDLDAESILSKLQEVISKD</sequence>
<accession>A8ZK28</accession>
<dbReference type="EMBL" id="CP000838">
    <property type="protein sequence ID" value="ABW31528.1"/>
    <property type="molecule type" value="Genomic_DNA"/>
</dbReference>
<geneLocation type="plasmid" evidence="3 4">
    <name>pREB1</name>
</geneLocation>
<dbReference type="Pfam" id="PF00072">
    <property type="entry name" value="Response_reg"/>
    <property type="match status" value="1"/>
</dbReference>
<reference evidence="3 4" key="1">
    <citation type="journal article" date="2008" name="Proc. Natl. Acad. Sci. U.S.A.">
        <title>Niche adaptation and genome expansion in the chlorophyll d-producing cyanobacterium Acaryochloris marina.</title>
        <authorList>
            <person name="Swingley W.D."/>
            <person name="Chen M."/>
            <person name="Cheung P.C."/>
            <person name="Conrad A.L."/>
            <person name="Dejesa L.C."/>
            <person name="Hao J."/>
            <person name="Honchak B.M."/>
            <person name="Karbach L.E."/>
            <person name="Kurdoglu A."/>
            <person name="Lahiri S."/>
            <person name="Mastrian S.D."/>
            <person name="Miyashita H."/>
            <person name="Page L."/>
            <person name="Ramakrishna P."/>
            <person name="Satoh S."/>
            <person name="Sattley W.M."/>
            <person name="Shimada Y."/>
            <person name="Taylor H.L."/>
            <person name="Tomo T."/>
            <person name="Tsuchiya T."/>
            <person name="Wang Z.T."/>
            <person name="Raymond J."/>
            <person name="Mimuro M."/>
            <person name="Blankenship R.E."/>
            <person name="Touchman J.W."/>
        </authorList>
    </citation>
    <scope>NUCLEOTIDE SEQUENCE [LARGE SCALE GENOMIC DNA]</scope>
    <source>
        <strain evidence="4">MBIC 11017</strain>
        <plasmid evidence="4">Plasmid pREB1</plasmid>
    </source>
</reference>
<feature type="modified residue" description="4-aspartylphosphate" evidence="1">
    <location>
        <position position="62"/>
    </location>
</feature>
<keyword evidence="3" id="KW-0614">Plasmid</keyword>
<evidence type="ECO:0000313" key="4">
    <source>
        <dbReference type="Proteomes" id="UP000000268"/>
    </source>
</evidence>
<proteinExistence type="predicted"/>
<evidence type="ECO:0000256" key="1">
    <source>
        <dbReference type="PROSITE-ProRule" id="PRU00169"/>
    </source>
</evidence>
<dbReference type="KEGG" id="amr:AM1_A0019"/>
<protein>
    <submittedName>
        <fullName evidence="3">Response regulator reciever domain protein</fullName>
    </submittedName>
</protein>
<dbReference type="InterPro" id="IPR011006">
    <property type="entry name" value="CheY-like_superfamily"/>
</dbReference>
<dbReference type="AlphaFoldDB" id="A8ZK28"/>
<dbReference type="RefSeq" id="WP_012166531.1">
    <property type="nucleotide sequence ID" value="NC_009926.1"/>
</dbReference>